<name>A0A164LCS5_BACCE</name>
<evidence type="ECO:0000313" key="2">
    <source>
        <dbReference type="Proteomes" id="UP000076482"/>
    </source>
</evidence>
<comment type="caution">
    <text evidence="1">The sequence shown here is derived from an EMBL/GenBank/DDBJ whole genome shotgun (WGS) entry which is preliminary data.</text>
</comment>
<dbReference type="EMBL" id="LJKE01000104">
    <property type="protein sequence ID" value="KZD55675.1"/>
    <property type="molecule type" value="Genomic_DNA"/>
</dbReference>
<evidence type="ECO:0000313" key="1">
    <source>
        <dbReference type="EMBL" id="KZD55675.1"/>
    </source>
</evidence>
<dbReference type="AlphaFoldDB" id="A0A164LCS5"/>
<protein>
    <submittedName>
        <fullName evidence="1">Uncharacterized protein</fullName>
    </submittedName>
</protein>
<dbReference type="Proteomes" id="UP000076482">
    <property type="component" value="Unassembled WGS sequence"/>
</dbReference>
<dbReference type="RefSeq" id="WP_063262936.1">
    <property type="nucleotide sequence ID" value="NZ_LJKE01000104.1"/>
</dbReference>
<gene>
    <name evidence="1" type="ORF">B4088_5420</name>
</gene>
<dbReference type="PATRIC" id="fig|1396.535.peg.5987"/>
<sequence>MAALHNEAFKFGISYMNFRHLLMKNIGRTMESNIIELSIDELINADLDRDSINMLISHFNQKGNGNGFSPNISFDGETLKAELNNESKNDLLDSIRAMEREINIKASERKLTQRNIVVNLYRNHDIKDADVLASMTLSDVEDVKWLLKMLAQEEHGTLNESTITSKQLISSDTEKNANTFGRSISNDKPKKQFHYTIEERKDIN</sequence>
<proteinExistence type="predicted"/>
<reference evidence="1 2" key="1">
    <citation type="submission" date="2015-09" db="EMBL/GenBank/DDBJ databases">
        <title>Bacillus cereus food isolates.</title>
        <authorList>
            <person name="Boekhorst J."/>
        </authorList>
    </citation>
    <scope>NUCLEOTIDE SEQUENCE [LARGE SCALE GENOMIC DNA]</scope>
    <source>
        <strain evidence="1 2">B4088</strain>
    </source>
</reference>
<accession>A0A164LCS5</accession>
<organism evidence="1 2">
    <name type="scientific">Bacillus cereus</name>
    <dbReference type="NCBI Taxonomy" id="1396"/>
    <lineage>
        <taxon>Bacteria</taxon>
        <taxon>Bacillati</taxon>
        <taxon>Bacillota</taxon>
        <taxon>Bacilli</taxon>
        <taxon>Bacillales</taxon>
        <taxon>Bacillaceae</taxon>
        <taxon>Bacillus</taxon>
        <taxon>Bacillus cereus group</taxon>
    </lineage>
</organism>